<dbReference type="Proteomes" id="UP000702209">
    <property type="component" value="Unassembled WGS sequence"/>
</dbReference>
<dbReference type="EMBL" id="JADLQX010000012">
    <property type="protein sequence ID" value="MBF6299302.1"/>
    <property type="molecule type" value="Genomic_DNA"/>
</dbReference>
<organism evidence="1 2">
    <name type="scientific">Nocardia amamiensis</name>
    <dbReference type="NCBI Taxonomy" id="404578"/>
    <lineage>
        <taxon>Bacteria</taxon>
        <taxon>Bacillati</taxon>
        <taxon>Actinomycetota</taxon>
        <taxon>Actinomycetes</taxon>
        <taxon>Mycobacteriales</taxon>
        <taxon>Nocardiaceae</taxon>
        <taxon>Nocardia</taxon>
    </lineage>
</organism>
<protein>
    <submittedName>
        <fullName evidence="1">Uncharacterized protein</fullName>
    </submittedName>
</protein>
<gene>
    <name evidence="1" type="ORF">IU459_17380</name>
</gene>
<comment type="caution">
    <text evidence="1">The sequence shown here is derived from an EMBL/GenBank/DDBJ whole genome shotgun (WGS) entry which is preliminary data.</text>
</comment>
<proteinExistence type="predicted"/>
<reference evidence="1 2" key="1">
    <citation type="submission" date="2020-10" db="EMBL/GenBank/DDBJ databases">
        <title>Identification of Nocardia species via Next-generation sequencing and recognition of intraspecies genetic diversity.</title>
        <authorList>
            <person name="Li P."/>
            <person name="Li P."/>
            <person name="Lu B."/>
        </authorList>
    </citation>
    <scope>NUCLEOTIDE SEQUENCE [LARGE SCALE GENOMIC DNA]</scope>
    <source>
        <strain evidence="1 2">BJ06-0157</strain>
    </source>
</reference>
<evidence type="ECO:0000313" key="1">
    <source>
        <dbReference type="EMBL" id="MBF6299302.1"/>
    </source>
</evidence>
<keyword evidence="2" id="KW-1185">Reference proteome</keyword>
<sequence length="57" mass="6374">MANVDAVRLSNELGIDLAQAMLRLRREGIPGETKHQTCLRIIADEGRHRRPGTPSRP</sequence>
<evidence type="ECO:0000313" key="2">
    <source>
        <dbReference type="Proteomes" id="UP000702209"/>
    </source>
</evidence>
<accession>A0ABS0CRT8</accession>
<dbReference type="RefSeq" id="WP_195130584.1">
    <property type="nucleotide sequence ID" value="NZ_JADLQX010000012.1"/>
</dbReference>
<name>A0ABS0CRT8_9NOCA</name>